<dbReference type="GO" id="GO:0008017">
    <property type="term" value="F:microtubule binding"/>
    <property type="evidence" value="ECO:0007669"/>
    <property type="project" value="UniProtKB-ARBA"/>
</dbReference>
<dbReference type="Gene3D" id="1.10.8.60">
    <property type="match status" value="1"/>
</dbReference>
<accession>A0A2A2LIV4</accession>
<keyword evidence="7 12" id="KW-0067">ATP-binding</keyword>
<feature type="region of interest" description="Disordered" evidence="13">
    <location>
        <begin position="1"/>
        <end position="128"/>
    </location>
</feature>
<evidence type="ECO:0000256" key="11">
    <source>
        <dbReference type="ARBA" id="ARBA00049360"/>
    </source>
</evidence>
<dbReference type="AlphaFoldDB" id="A0A2A2LIV4"/>
<dbReference type="InterPro" id="IPR041569">
    <property type="entry name" value="AAA_lid_3"/>
</dbReference>
<dbReference type="SUPFAM" id="SSF52540">
    <property type="entry name" value="P-loop containing nucleoside triphosphate hydrolases"/>
    <property type="match status" value="1"/>
</dbReference>
<keyword evidence="5 12" id="KW-0547">Nucleotide-binding</keyword>
<dbReference type="FunFam" id="3.40.50.300:FF:000093">
    <property type="entry name" value="Fidgetin-like 1"/>
    <property type="match status" value="1"/>
</dbReference>
<evidence type="ECO:0000256" key="10">
    <source>
        <dbReference type="ARBA" id="ARBA00035694"/>
    </source>
</evidence>
<comment type="caution">
    <text evidence="15">The sequence shown here is derived from an EMBL/GenBank/DDBJ whole genome shotgun (WGS) entry which is preliminary data.</text>
</comment>
<protein>
    <recommendedName>
        <fullName evidence="10">Fidgetin-like protein 1</fullName>
    </recommendedName>
</protein>
<feature type="compositionally biased region" description="Low complexity" evidence="13">
    <location>
        <begin position="84"/>
        <end position="95"/>
    </location>
</feature>
<dbReference type="FunFam" id="1.10.8.60:FF:000022">
    <property type="entry name" value="Fidgetin like 1"/>
    <property type="match status" value="1"/>
</dbReference>
<keyword evidence="4" id="KW-0479">Metal-binding</keyword>
<dbReference type="EMBL" id="LIAE01006700">
    <property type="protein sequence ID" value="PAV86141.1"/>
    <property type="molecule type" value="Genomic_DNA"/>
</dbReference>
<dbReference type="InterPro" id="IPR003959">
    <property type="entry name" value="ATPase_AAA_core"/>
</dbReference>
<reference evidence="15 16" key="1">
    <citation type="journal article" date="2017" name="Curr. Biol.">
        <title>Genome architecture and evolution of a unichromosomal asexual nematode.</title>
        <authorList>
            <person name="Fradin H."/>
            <person name="Zegar C."/>
            <person name="Gutwein M."/>
            <person name="Lucas J."/>
            <person name="Kovtun M."/>
            <person name="Corcoran D."/>
            <person name="Baugh L.R."/>
            <person name="Kiontke K."/>
            <person name="Gunsalus K."/>
            <person name="Fitch D.H."/>
            <person name="Piano F."/>
        </authorList>
    </citation>
    <scope>NUCLEOTIDE SEQUENCE [LARGE SCALE GENOMIC DNA]</scope>
    <source>
        <strain evidence="15">PF1309</strain>
    </source>
</reference>
<dbReference type="GO" id="GO:0016887">
    <property type="term" value="F:ATP hydrolysis activity"/>
    <property type="evidence" value="ECO:0007669"/>
    <property type="project" value="InterPro"/>
</dbReference>
<evidence type="ECO:0000256" key="9">
    <source>
        <dbReference type="ARBA" id="ARBA00023242"/>
    </source>
</evidence>
<evidence type="ECO:0000256" key="2">
    <source>
        <dbReference type="ARBA" id="ARBA00004123"/>
    </source>
</evidence>
<evidence type="ECO:0000256" key="4">
    <source>
        <dbReference type="ARBA" id="ARBA00022723"/>
    </source>
</evidence>
<dbReference type="InterPro" id="IPR003593">
    <property type="entry name" value="AAA+_ATPase"/>
</dbReference>
<comment type="cofactor">
    <cofactor evidence="1">
        <name>Mg(2+)</name>
        <dbReference type="ChEBI" id="CHEBI:18420"/>
    </cofactor>
</comment>
<evidence type="ECO:0000256" key="8">
    <source>
        <dbReference type="ARBA" id="ARBA00022842"/>
    </source>
</evidence>
<dbReference type="PROSITE" id="PS00674">
    <property type="entry name" value="AAA"/>
    <property type="match status" value="1"/>
</dbReference>
<name>A0A2A2LIV4_9BILA</name>
<evidence type="ECO:0000256" key="6">
    <source>
        <dbReference type="ARBA" id="ARBA00022801"/>
    </source>
</evidence>
<dbReference type="InterPro" id="IPR015415">
    <property type="entry name" value="Spast_Vps4_C"/>
</dbReference>
<evidence type="ECO:0000256" key="12">
    <source>
        <dbReference type="RuleBase" id="RU003651"/>
    </source>
</evidence>
<keyword evidence="9" id="KW-0539">Nucleus</keyword>
<keyword evidence="8" id="KW-0460">Magnesium</keyword>
<dbReference type="GO" id="GO:0008568">
    <property type="term" value="F:microtubule severing ATPase activity"/>
    <property type="evidence" value="ECO:0007669"/>
    <property type="project" value="TreeGrafter"/>
</dbReference>
<gene>
    <name evidence="15" type="ORF">WR25_24446</name>
</gene>
<dbReference type="SMART" id="SM00382">
    <property type="entry name" value="AAA"/>
    <property type="match status" value="1"/>
</dbReference>
<dbReference type="GO" id="GO:0005524">
    <property type="term" value="F:ATP binding"/>
    <property type="evidence" value="ECO:0007669"/>
    <property type="project" value="UniProtKB-KW"/>
</dbReference>
<evidence type="ECO:0000313" key="16">
    <source>
        <dbReference type="Proteomes" id="UP000218231"/>
    </source>
</evidence>
<feature type="compositionally biased region" description="Basic and acidic residues" evidence="13">
    <location>
        <begin position="1"/>
        <end position="16"/>
    </location>
</feature>
<dbReference type="Pfam" id="PF17862">
    <property type="entry name" value="AAA_lid_3"/>
    <property type="match status" value="1"/>
</dbReference>
<keyword evidence="6" id="KW-0378">Hydrolase</keyword>
<evidence type="ECO:0000313" key="15">
    <source>
        <dbReference type="EMBL" id="PAV86141.1"/>
    </source>
</evidence>
<dbReference type="CDD" id="cd19525">
    <property type="entry name" value="RecA-like_Figl-1"/>
    <property type="match status" value="1"/>
</dbReference>
<dbReference type="OrthoDB" id="10251136at2759"/>
<dbReference type="PANTHER" id="PTHR23074:SF17">
    <property type="entry name" value="FIDGETIN-LIKE PROTEIN 1"/>
    <property type="match status" value="1"/>
</dbReference>
<sequence>MANRRSDTPDLYKDMTGKSPYFLGKQQQQKKKLPGEEQITPKTGKENRTNHSPEVARGVKHSVIELDDDFVLEDSPIKNPPPSSSNAPTTLAPAPHNSSSRKEFAPPPPSKKVKVVETTSGSDMFSCFKNDPKVQSIIRRKINAEIVDPGEKNKNQPSSSILDERIKAQSEYIINGKKEKKPKATERRGFANTNEFKLASGAPANKATKFMPPIVNGAAGSAKESNKDDEAHGFGPGSANTSRNTKFYGNKPMNGAFNGNFSTKKAIEMTMSNDGSGPDHLNASAKQLQSEPSLKNFDAHIIELIDSEIMSVTRQTGWSDVAGLEGAKKALREIVVLPFLRPEIFKGIRAPPKGVLLFGPPGTGKTMIGKCVASQCHATFFNISASSLTSKWVGEGEKLVRALFAVARIKLPSVIFIDEIDSLLSSRNESEHESSRRIKTEFLVQWDGGATNQDERLLVIGATNRPQELDEAARRRFAKRLYIGLPEYDARENIVKNLLTGMEHELSGQEMKKIAELTMGYSGADMRQLCAEAAMGPIRDIDNNAELDIETVQADEIRKICLKDFVEGAEVVRPTVIEQELTAYKEWDKKFGCLR</sequence>
<dbReference type="InterPro" id="IPR027417">
    <property type="entry name" value="P-loop_NTPase"/>
</dbReference>
<comment type="catalytic activity">
    <reaction evidence="11">
        <text>ATP + H2O = ADP + phosphate + H(+)</text>
        <dbReference type="Rhea" id="RHEA:13065"/>
        <dbReference type="ChEBI" id="CHEBI:15377"/>
        <dbReference type="ChEBI" id="CHEBI:15378"/>
        <dbReference type="ChEBI" id="CHEBI:30616"/>
        <dbReference type="ChEBI" id="CHEBI:43474"/>
        <dbReference type="ChEBI" id="CHEBI:456216"/>
    </reaction>
</comment>
<dbReference type="Pfam" id="PF09336">
    <property type="entry name" value="Vps4_C"/>
    <property type="match status" value="1"/>
</dbReference>
<evidence type="ECO:0000256" key="1">
    <source>
        <dbReference type="ARBA" id="ARBA00001946"/>
    </source>
</evidence>
<organism evidence="15 16">
    <name type="scientific">Diploscapter pachys</name>
    <dbReference type="NCBI Taxonomy" id="2018661"/>
    <lineage>
        <taxon>Eukaryota</taxon>
        <taxon>Metazoa</taxon>
        <taxon>Ecdysozoa</taxon>
        <taxon>Nematoda</taxon>
        <taxon>Chromadorea</taxon>
        <taxon>Rhabditida</taxon>
        <taxon>Rhabditina</taxon>
        <taxon>Rhabditomorpha</taxon>
        <taxon>Rhabditoidea</taxon>
        <taxon>Rhabditidae</taxon>
        <taxon>Diploscapter</taxon>
    </lineage>
</organism>
<evidence type="ECO:0000256" key="7">
    <source>
        <dbReference type="ARBA" id="ARBA00022840"/>
    </source>
</evidence>
<dbReference type="GO" id="GO:0005634">
    <property type="term" value="C:nucleus"/>
    <property type="evidence" value="ECO:0007669"/>
    <property type="project" value="UniProtKB-SubCell"/>
</dbReference>
<dbReference type="PANTHER" id="PTHR23074">
    <property type="entry name" value="AAA DOMAIN-CONTAINING"/>
    <property type="match status" value="1"/>
</dbReference>
<dbReference type="GO" id="GO:0046872">
    <property type="term" value="F:metal ion binding"/>
    <property type="evidence" value="ECO:0007669"/>
    <property type="project" value="UniProtKB-KW"/>
</dbReference>
<evidence type="ECO:0000256" key="5">
    <source>
        <dbReference type="ARBA" id="ARBA00022741"/>
    </source>
</evidence>
<comment type="subcellular location">
    <subcellularLocation>
        <location evidence="2">Nucleus</location>
    </subcellularLocation>
</comment>
<proteinExistence type="inferred from homology"/>
<dbReference type="STRING" id="2018661.A0A2A2LIV4"/>
<dbReference type="InterPro" id="IPR003960">
    <property type="entry name" value="ATPase_AAA_CS"/>
</dbReference>
<evidence type="ECO:0000259" key="14">
    <source>
        <dbReference type="SMART" id="SM00382"/>
    </source>
</evidence>
<dbReference type="Pfam" id="PF00004">
    <property type="entry name" value="AAA"/>
    <property type="match status" value="1"/>
</dbReference>
<comment type="similarity">
    <text evidence="3 12">Belongs to the AAA ATPase family.</text>
</comment>
<keyword evidence="16" id="KW-1185">Reference proteome</keyword>
<dbReference type="Proteomes" id="UP000218231">
    <property type="component" value="Unassembled WGS sequence"/>
</dbReference>
<dbReference type="InterPro" id="IPR047858">
    <property type="entry name" value="FIGNL1_ATPase"/>
</dbReference>
<dbReference type="InterPro" id="IPR050304">
    <property type="entry name" value="MT-severing_AAA_ATPase"/>
</dbReference>
<feature type="region of interest" description="Disordered" evidence="13">
    <location>
        <begin position="219"/>
        <end position="245"/>
    </location>
</feature>
<dbReference type="Gene3D" id="3.40.50.300">
    <property type="entry name" value="P-loop containing nucleotide triphosphate hydrolases"/>
    <property type="match status" value="1"/>
</dbReference>
<feature type="domain" description="AAA+ ATPase" evidence="14">
    <location>
        <begin position="351"/>
        <end position="487"/>
    </location>
</feature>
<evidence type="ECO:0000256" key="3">
    <source>
        <dbReference type="ARBA" id="ARBA00006914"/>
    </source>
</evidence>
<evidence type="ECO:0000256" key="13">
    <source>
        <dbReference type="SAM" id="MobiDB-lite"/>
    </source>
</evidence>